<reference evidence="9" key="1">
    <citation type="submission" date="2020-08" db="EMBL/GenBank/DDBJ databases">
        <title>Genome public.</title>
        <authorList>
            <person name="Liu C."/>
            <person name="Sun Q."/>
        </authorList>
    </citation>
    <scope>NUCLEOTIDE SEQUENCE</scope>
    <source>
        <strain evidence="9">NSJ-28</strain>
    </source>
</reference>
<feature type="transmembrane region" description="Helical" evidence="7">
    <location>
        <begin position="170"/>
        <end position="191"/>
    </location>
</feature>
<evidence type="ECO:0000259" key="8">
    <source>
        <dbReference type="Pfam" id="PF03600"/>
    </source>
</evidence>
<dbReference type="AlphaFoldDB" id="A0A923LUT9"/>
<evidence type="ECO:0000256" key="1">
    <source>
        <dbReference type="ARBA" id="ARBA00004651"/>
    </source>
</evidence>
<organism evidence="9 10">
    <name type="scientific">Agathobaculum faecis</name>
    <dbReference type="NCBI Taxonomy" id="2763013"/>
    <lineage>
        <taxon>Bacteria</taxon>
        <taxon>Bacillati</taxon>
        <taxon>Bacillota</taxon>
        <taxon>Clostridia</taxon>
        <taxon>Eubacteriales</taxon>
        <taxon>Butyricicoccaceae</taxon>
        <taxon>Agathobaculum</taxon>
    </lineage>
</organism>
<name>A0A923LUT9_9FIRM</name>
<feature type="transmembrane region" description="Helical" evidence="7">
    <location>
        <begin position="239"/>
        <end position="270"/>
    </location>
</feature>
<keyword evidence="2" id="KW-0813">Transport</keyword>
<keyword evidence="4 7" id="KW-0812">Transmembrane</keyword>
<feature type="transmembrane region" description="Helical" evidence="7">
    <location>
        <begin position="357"/>
        <end position="381"/>
    </location>
</feature>
<feature type="transmembrane region" description="Helical" evidence="7">
    <location>
        <begin position="291"/>
        <end position="314"/>
    </location>
</feature>
<dbReference type="GO" id="GO:0005886">
    <property type="term" value="C:plasma membrane"/>
    <property type="evidence" value="ECO:0007669"/>
    <property type="project" value="UniProtKB-SubCell"/>
</dbReference>
<dbReference type="Proteomes" id="UP000606499">
    <property type="component" value="Unassembled WGS sequence"/>
</dbReference>
<dbReference type="EMBL" id="JACOPL010000002">
    <property type="protein sequence ID" value="MBC5724384.1"/>
    <property type="molecule type" value="Genomic_DNA"/>
</dbReference>
<dbReference type="GO" id="GO:0055085">
    <property type="term" value="P:transmembrane transport"/>
    <property type="evidence" value="ECO:0007669"/>
    <property type="project" value="InterPro"/>
</dbReference>
<dbReference type="PANTHER" id="PTHR43302:SF5">
    <property type="entry name" value="TRANSPORTER ARSB-RELATED"/>
    <property type="match status" value="1"/>
</dbReference>
<feature type="transmembrane region" description="Helical" evidence="7">
    <location>
        <begin position="51"/>
        <end position="77"/>
    </location>
</feature>
<evidence type="ECO:0000256" key="3">
    <source>
        <dbReference type="ARBA" id="ARBA00022475"/>
    </source>
</evidence>
<feature type="transmembrane region" description="Helical" evidence="7">
    <location>
        <begin position="89"/>
        <end position="115"/>
    </location>
</feature>
<keyword evidence="6 7" id="KW-0472">Membrane</keyword>
<evidence type="ECO:0000256" key="6">
    <source>
        <dbReference type="ARBA" id="ARBA00023136"/>
    </source>
</evidence>
<gene>
    <name evidence="9" type="ORF">H8S45_02725</name>
</gene>
<dbReference type="InterPro" id="IPR004680">
    <property type="entry name" value="Cit_transptr-like_dom"/>
</dbReference>
<proteinExistence type="predicted"/>
<keyword evidence="3" id="KW-1003">Cell membrane</keyword>
<evidence type="ECO:0000256" key="5">
    <source>
        <dbReference type="ARBA" id="ARBA00022989"/>
    </source>
</evidence>
<feature type="domain" description="Citrate transporter-like" evidence="8">
    <location>
        <begin position="23"/>
        <end position="311"/>
    </location>
</feature>
<evidence type="ECO:0000256" key="7">
    <source>
        <dbReference type="SAM" id="Phobius"/>
    </source>
</evidence>
<dbReference type="PANTHER" id="PTHR43302">
    <property type="entry name" value="TRANSPORTER ARSB-RELATED"/>
    <property type="match status" value="1"/>
</dbReference>
<evidence type="ECO:0000256" key="4">
    <source>
        <dbReference type="ARBA" id="ARBA00022692"/>
    </source>
</evidence>
<comment type="subcellular location">
    <subcellularLocation>
        <location evidence="1">Cell membrane</location>
        <topology evidence="1">Multi-pass membrane protein</topology>
    </subcellularLocation>
</comment>
<evidence type="ECO:0000313" key="9">
    <source>
        <dbReference type="EMBL" id="MBC5724384.1"/>
    </source>
</evidence>
<sequence>MRKRENVVHSLPTRLCAFLRREAVLSIALLCAALSMLAVPPDAGYAGYIDLRVLCLLFCLMAVVAGLQQCGLFQVLSQRLLSGRKQLRLLYLVLTLLPFFCSMLITNDVALLTFVPFTVLVLGRISRTEALVRVVVLQTLAANLGSMATPVGNPQNLFLCSYYTLSFRSFLSVVLPLAAASLLALSAAALATPGETIEIAFPRRESITQPRLFVLLCLLFVLCLLSVVHVLHYSVLTGVVLLCLLLFARGLFAQVDYALLATFVCFFIFAGNMGRIEPVRGALELLMGRSSYWTSLAASQVISNVPAAVLLSGFTGNWQALLAGVNVGGLGTPIASLASLISLKLYLRAEGASLPRFLAVFAAANLAGLALLSLLAVLLGLTG</sequence>
<keyword evidence="10" id="KW-1185">Reference proteome</keyword>
<feature type="transmembrane region" description="Helical" evidence="7">
    <location>
        <begin position="320"/>
        <end position="345"/>
    </location>
</feature>
<feature type="transmembrane region" description="Helical" evidence="7">
    <location>
        <begin position="21"/>
        <end position="39"/>
    </location>
</feature>
<evidence type="ECO:0000256" key="2">
    <source>
        <dbReference type="ARBA" id="ARBA00022448"/>
    </source>
</evidence>
<evidence type="ECO:0000313" key="10">
    <source>
        <dbReference type="Proteomes" id="UP000606499"/>
    </source>
</evidence>
<feature type="transmembrane region" description="Helical" evidence="7">
    <location>
        <begin position="212"/>
        <end position="233"/>
    </location>
</feature>
<comment type="caution">
    <text evidence="9">The sequence shown here is derived from an EMBL/GenBank/DDBJ whole genome shotgun (WGS) entry which is preliminary data.</text>
</comment>
<keyword evidence="5 7" id="KW-1133">Transmembrane helix</keyword>
<dbReference type="Pfam" id="PF03600">
    <property type="entry name" value="CitMHS"/>
    <property type="match status" value="1"/>
</dbReference>
<accession>A0A923LUT9</accession>
<protein>
    <submittedName>
        <fullName evidence="9">Citrate transporter</fullName>
    </submittedName>
</protein>